<dbReference type="Gene3D" id="2.60.40.790">
    <property type="match status" value="1"/>
</dbReference>
<feature type="region of interest" description="Disordered" evidence="3">
    <location>
        <begin position="1"/>
        <end position="48"/>
    </location>
</feature>
<dbReference type="PROSITE" id="PS01031">
    <property type="entry name" value="SHSP"/>
    <property type="match status" value="1"/>
</dbReference>
<comment type="similarity">
    <text evidence="1 2">Belongs to the small heat shock protein (HSP20) family.</text>
</comment>
<dbReference type="InterPro" id="IPR002068">
    <property type="entry name" value="A-crystallin/Hsp20_dom"/>
</dbReference>
<evidence type="ECO:0000256" key="3">
    <source>
        <dbReference type="SAM" id="MobiDB-lite"/>
    </source>
</evidence>
<dbReference type="EMBL" id="JBHRSJ010000016">
    <property type="protein sequence ID" value="MFC2972450.1"/>
    <property type="molecule type" value="Genomic_DNA"/>
</dbReference>
<accession>A0ABV7ATQ5</accession>
<evidence type="ECO:0000313" key="6">
    <source>
        <dbReference type="Proteomes" id="UP001595457"/>
    </source>
</evidence>
<dbReference type="PANTHER" id="PTHR11527">
    <property type="entry name" value="HEAT-SHOCK PROTEIN 20 FAMILY MEMBER"/>
    <property type="match status" value="1"/>
</dbReference>
<name>A0ABV7ATQ5_9GAMM</name>
<feature type="domain" description="SHSP" evidence="4">
    <location>
        <begin position="85"/>
        <end position="199"/>
    </location>
</feature>
<protein>
    <submittedName>
        <fullName evidence="5">Hsp20/alpha crystallin family protein</fullName>
    </submittedName>
</protein>
<dbReference type="InterPro" id="IPR031107">
    <property type="entry name" value="Small_HSP"/>
</dbReference>
<evidence type="ECO:0000313" key="5">
    <source>
        <dbReference type="EMBL" id="MFC2972450.1"/>
    </source>
</evidence>
<feature type="compositionally biased region" description="Low complexity" evidence="3">
    <location>
        <begin position="1"/>
        <end position="24"/>
    </location>
</feature>
<organism evidence="5 6">
    <name type="scientific">Azotobacter bryophylli</name>
    <dbReference type="NCBI Taxonomy" id="1986537"/>
    <lineage>
        <taxon>Bacteria</taxon>
        <taxon>Pseudomonadati</taxon>
        <taxon>Pseudomonadota</taxon>
        <taxon>Gammaproteobacteria</taxon>
        <taxon>Pseudomonadales</taxon>
        <taxon>Pseudomonadaceae</taxon>
        <taxon>Azotobacter</taxon>
    </lineage>
</organism>
<sequence>MAQPEQQQQSVETQQPSAEQQSQQNVPIGREQQNRPARTSANDPWRPLTNLRRQIDHLFEDFDRMTPFWPFGRSAFEIAPFGRAISTAASTPAVDIVEQDQAIVITAELPGMDENNIELKLANGALLLKGEKQDEREEQNQGYYVSERTYGSFQRSFGLPENIDVDNIEAHFDKGVLTITLPKRPEALPQEKVIGIKSKRGEQQAQRGKMEQGEQAEQQQPEE</sequence>
<reference evidence="6" key="1">
    <citation type="journal article" date="2019" name="Int. J. Syst. Evol. Microbiol.">
        <title>The Global Catalogue of Microorganisms (GCM) 10K type strain sequencing project: providing services to taxonomists for standard genome sequencing and annotation.</title>
        <authorList>
            <consortium name="The Broad Institute Genomics Platform"/>
            <consortium name="The Broad Institute Genome Sequencing Center for Infectious Disease"/>
            <person name="Wu L."/>
            <person name="Ma J."/>
        </authorList>
    </citation>
    <scope>NUCLEOTIDE SEQUENCE [LARGE SCALE GENOMIC DNA]</scope>
    <source>
        <strain evidence="6">KCTC 62195</strain>
    </source>
</reference>
<proteinExistence type="inferred from homology"/>
<comment type="caution">
    <text evidence="5">The sequence shown here is derived from an EMBL/GenBank/DDBJ whole genome shotgun (WGS) entry which is preliminary data.</text>
</comment>
<dbReference type="RefSeq" id="WP_377814089.1">
    <property type="nucleotide sequence ID" value="NZ_JBHRSJ010000016.1"/>
</dbReference>
<dbReference type="Pfam" id="PF00011">
    <property type="entry name" value="HSP20"/>
    <property type="match status" value="1"/>
</dbReference>
<evidence type="ECO:0000259" key="4">
    <source>
        <dbReference type="PROSITE" id="PS01031"/>
    </source>
</evidence>
<dbReference type="SUPFAM" id="SSF49764">
    <property type="entry name" value="HSP20-like chaperones"/>
    <property type="match status" value="1"/>
</dbReference>
<keyword evidence="6" id="KW-1185">Reference proteome</keyword>
<dbReference type="InterPro" id="IPR008978">
    <property type="entry name" value="HSP20-like_chaperone"/>
</dbReference>
<gene>
    <name evidence="5" type="ORF">ACFOJE_09550</name>
</gene>
<feature type="compositionally biased region" description="Low complexity" evidence="3">
    <location>
        <begin position="213"/>
        <end position="223"/>
    </location>
</feature>
<feature type="region of interest" description="Disordered" evidence="3">
    <location>
        <begin position="188"/>
        <end position="223"/>
    </location>
</feature>
<evidence type="ECO:0000256" key="1">
    <source>
        <dbReference type="PROSITE-ProRule" id="PRU00285"/>
    </source>
</evidence>
<dbReference type="CDD" id="cd06464">
    <property type="entry name" value="ACD_sHsps-like"/>
    <property type="match status" value="1"/>
</dbReference>
<evidence type="ECO:0000256" key="2">
    <source>
        <dbReference type="RuleBase" id="RU003616"/>
    </source>
</evidence>
<dbReference type="Proteomes" id="UP001595457">
    <property type="component" value="Unassembled WGS sequence"/>
</dbReference>